<protein>
    <submittedName>
        <fullName evidence="10">ABC transporter</fullName>
    </submittedName>
</protein>
<feature type="domain" description="ABC3 transporter permease C-terminal" evidence="8">
    <location>
        <begin position="299"/>
        <end position="410"/>
    </location>
</feature>
<dbReference type="Pfam" id="PF12704">
    <property type="entry name" value="MacB_PCD"/>
    <property type="match status" value="1"/>
</dbReference>
<dbReference type="EMBL" id="CP028923">
    <property type="protein sequence ID" value="QCK13937.1"/>
    <property type="molecule type" value="Genomic_DNA"/>
</dbReference>
<keyword evidence="3 7" id="KW-0812">Transmembrane</keyword>
<keyword evidence="11" id="KW-1185">Reference proteome</keyword>
<evidence type="ECO:0000313" key="10">
    <source>
        <dbReference type="EMBL" id="QCK13937.1"/>
    </source>
</evidence>
<accession>A0A4D7JGV8</accession>
<evidence type="ECO:0000256" key="7">
    <source>
        <dbReference type="SAM" id="Phobius"/>
    </source>
</evidence>
<gene>
    <name evidence="10" type="ORF">DCC35_03785</name>
</gene>
<name>A0A4D7JGV8_9BACT</name>
<evidence type="ECO:0000259" key="8">
    <source>
        <dbReference type="Pfam" id="PF02687"/>
    </source>
</evidence>
<dbReference type="Pfam" id="PF02687">
    <property type="entry name" value="FtsX"/>
    <property type="match status" value="1"/>
</dbReference>
<dbReference type="GO" id="GO:0022857">
    <property type="term" value="F:transmembrane transporter activity"/>
    <property type="evidence" value="ECO:0007669"/>
    <property type="project" value="TreeGrafter"/>
</dbReference>
<sequence>MKMLRQLYESFVFAFTALKTNLLRTTLSLLGVTVGIFLIIAVYTLVDSLERNIKDSFSFLGADVVYVEKWPFVGGPDFPWWEYLKRPQATYQEYELLKENLVNQSGVAIISSVGSRTFKHGSNSIGTVNLTGSTYDYFKLQDTPIGTGRYFSMQEIEGGRPVAIIGHTVATSLFPNEPAIGNEIKHRGYKFKVIGVMQEAGESFLGITSNDEKIIIPFKAFQKLYLTGSKYEGIGARIGIGGVEGDTGLEQLISEIKGLLRPVRGLRPGEKDNFSINKPEAIADMVSGVFGVVNVAGTIIGLCAILIGGFGIANIMFVTVKERTPLIGIQKSLGAKNYVILAQFLFEALLLSLIGGFCGIILVYLLTFVPLGSLEIILTTKNIIIGVIIASLTGILSGLIPAAKAAKLDPVIAIRS</sequence>
<dbReference type="GO" id="GO:0005886">
    <property type="term" value="C:plasma membrane"/>
    <property type="evidence" value="ECO:0007669"/>
    <property type="project" value="UniProtKB-SubCell"/>
</dbReference>
<evidence type="ECO:0000256" key="6">
    <source>
        <dbReference type="ARBA" id="ARBA00038076"/>
    </source>
</evidence>
<dbReference type="PANTHER" id="PTHR30572">
    <property type="entry name" value="MEMBRANE COMPONENT OF TRANSPORTER-RELATED"/>
    <property type="match status" value="1"/>
</dbReference>
<dbReference type="InterPro" id="IPR025857">
    <property type="entry name" value="MacB_PCD"/>
</dbReference>
<organism evidence="10 11">
    <name type="scientific">Mangrovivirga cuniculi</name>
    <dbReference type="NCBI Taxonomy" id="2715131"/>
    <lineage>
        <taxon>Bacteria</taxon>
        <taxon>Pseudomonadati</taxon>
        <taxon>Bacteroidota</taxon>
        <taxon>Cytophagia</taxon>
        <taxon>Cytophagales</taxon>
        <taxon>Mangrovivirgaceae</taxon>
        <taxon>Mangrovivirga</taxon>
    </lineage>
</organism>
<evidence type="ECO:0000256" key="1">
    <source>
        <dbReference type="ARBA" id="ARBA00004651"/>
    </source>
</evidence>
<keyword evidence="2" id="KW-1003">Cell membrane</keyword>
<feature type="domain" description="MacB-like periplasmic core" evidence="9">
    <location>
        <begin position="25"/>
        <end position="225"/>
    </location>
</feature>
<reference evidence="10 11" key="1">
    <citation type="submission" date="2018-04" db="EMBL/GenBank/DDBJ databases">
        <title>Complete genome uncultured novel isolate.</title>
        <authorList>
            <person name="Merlino G."/>
        </authorList>
    </citation>
    <scope>NUCLEOTIDE SEQUENCE [LARGE SCALE GENOMIC DNA]</scope>
    <source>
        <strain evidence="11">R1DC9</strain>
    </source>
</reference>
<evidence type="ECO:0000256" key="3">
    <source>
        <dbReference type="ARBA" id="ARBA00022692"/>
    </source>
</evidence>
<keyword evidence="5 7" id="KW-0472">Membrane</keyword>
<dbReference type="AlphaFoldDB" id="A0A4D7JGV8"/>
<feature type="transmembrane region" description="Helical" evidence="7">
    <location>
        <begin position="338"/>
        <end position="371"/>
    </location>
</feature>
<comment type="subcellular location">
    <subcellularLocation>
        <location evidence="1">Cell membrane</location>
        <topology evidence="1">Multi-pass membrane protein</topology>
    </subcellularLocation>
</comment>
<dbReference type="OrthoDB" id="9770036at2"/>
<evidence type="ECO:0000256" key="2">
    <source>
        <dbReference type="ARBA" id="ARBA00022475"/>
    </source>
</evidence>
<proteinExistence type="inferred from homology"/>
<evidence type="ECO:0000313" key="11">
    <source>
        <dbReference type="Proteomes" id="UP000298616"/>
    </source>
</evidence>
<dbReference type="InterPro" id="IPR003838">
    <property type="entry name" value="ABC3_permease_C"/>
</dbReference>
<evidence type="ECO:0000256" key="5">
    <source>
        <dbReference type="ARBA" id="ARBA00023136"/>
    </source>
</evidence>
<dbReference type="KEGG" id="fpf:DCC35_03785"/>
<feature type="transmembrane region" description="Helical" evidence="7">
    <location>
        <begin position="21"/>
        <end position="46"/>
    </location>
</feature>
<dbReference type="InterPro" id="IPR050250">
    <property type="entry name" value="Macrolide_Exporter_MacB"/>
</dbReference>
<feature type="transmembrane region" description="Helical" evidence="7">
    <location>
        <begin position="383"/>
        <end position="403"/>
    </location>
</feature>
<feature type="transmembrane region" description="Helical" evidence="7">
    <location>
        <begin position="295"/>
        <end position="317"/>
    </location>
</feature>
<dbReference type="PANTHER" id="PTHR30572:SF4">
    <property type="entry name" value="ABC TRANSPORTER PERMEASE YTRF"/>
    <property type="match status" value="1"/>
</dbReference>
<evidence type="ECO:0000259" key="9">
    <source>
        <dbReference type="Pfam" id="PF12704"/>
    </source>
</evidence>
<keyword evidence="4 7" id="KW-1133">Transmembrane helix</keyword>
<comment type="similarity">
    <text evidence="6">Belongs to the ABC-4 integral membrane protein family.</text>
</comment>
<dbReference type="Proteomes" id="UP000298616">
    <property type="component" value="Chromosome"/>
</dbReference>
<evidence type="ECO:0000256" key="4">
    <source>
        <dbReference type="ARBA" id="ARBA00022989"/>
    </source>
</evidence>